<evidence type="ECO:0000256" key="8">
    <source>
        <dbReference type="SAM" id="Coils"/>
    </source>
</evidence>
<dbReference type="EC" id="3.4.21.89" evidence="4 7"/>
<reference evidence="10 11" key="1">
    <citation type="submission" date="2021-11" db="EMBL/GenBank/DDBJ databases">
        <title>Lacrimispora sp. nov. NSJ-141 isolated from human feces.</title>
        <authorList>
            <person name="Abdugheni R."/>
        </authorList>
    </citation>
    <scope>NUCLEOTIDE SEQUENCE [LARGE SCALE GENOMIC DNA]</scope>
    <source>
        <strain evidence="10 11">NSJ-141</strain>
    </source>
</reference>
<dbReference type="InterPro" id="IPR000223">
    <property type="entry name" value="Pept_S26A_signal_pept_1"/>
</dbReference>
<feature type="active site" evidence="6">
    <location>
        <position position="117"/>
    </location>
</feature>
<keyword evidence="5 7" id="KW-0378">Hydrolase</keyword>
<dbReference type="Pfam" id="PF10502">
    <property type="entry name" value="Peptidase_S26"/>
    <property type="match status" value="1"/>
</dbReference>
<accession>A0AAP2RJA3</accession>
<evidence type="ECO:0000256" key="4">
    <source>
        <dbReference type="ARBA" id="ARBA00013208"/>
    </source>
</evidence>
<dbReference type="RefSeq" id="WP_147596447.1">
    <property type="nucleotide sequence ID" value="NZ_JAJNOR010000004.1"/>
</dbReference>
<keyword evidence="7" id="KW-1133">Transmembrane helix</keyword>
<feature type="active site" evidence="6">
    <location>
        <position position="74"/>
    </location>
</feature>
<feature type="transmembrane region" description="Helical" evidence="7">
    <location>
        <begin position="43"/>
        <end position="65"/>
    </location>
</feature>
<dbReference type="GO" id="GO:0005886">
    <property type="term" value="C:plasma membrane"/>
    <property type="evidence" value="ECO:0007669"/>
    <property type="project" value="UniProtKB-SubCell"/>
</dbReference>
<dbReference type="InterPro" id="IPR036286">
    <property type="entry name" value="LexA/Signal_pep-like_sf"/>
</dbReference>
<comment type="caution">
    <text evidence="10">The sequence shown here is derived from an EMBL/GenBank/DDBJ whole genome shotgun (WGS) entry which is preliminary data.</text>
</comment>
<evidence type="ECO:0000256" key="3">
    <source>
        <dbReference type="ARBA" id="ARBA00009370"/>
    </source>
</evidence>
<keyword evidence="7" id="KW-0645">Protease</keyword>
<keyword evidence="8" id="KW-0175">Coiled coil</keyword>
<dbReference type="EMBL" id="JAJNOR010000004">
    <property type="protein sequence ID" value="MCD2492650.1"/>
    <property type="molecule type" value="Genomic_DNA"/>
</dbReference>
<dbReference type="SUPFAM" id="SSF51306">
    <property type="entry name" value="LexA/Signal peptidase"/>
    <property type="match status" value="1"/>
</dbReference>
<evidence type="ECO:0000256" key="7">
    <source>
        <dbReference type="RuleBase" id="RU362042"/>
    </source>
</evidence>
<dbReference type="NCBIfam" id="TIGR02227">
    <property type="entry name" value="sigpep_I_bact"/>
    <property type="match status" value="1"/>
</dbReference>
<comment type="subcellular location">
    <subcellularLocation>
        <location evidence="2">Cell membrane</location>
        <topology evidence="2">Single-pass type II membrane protein</topology>
    </subcellularLocation>
    <subcellularLocation>
        <location evidence="7">Membrane</location>
        <topology evidence="7">Single-pass type II membrane protein</topology>
    </subcellularLocation>
</comment>
<sequence>MEENRQDWEDEKLEETLKALDQEKEREEKRKAKKEEKNVLRDIINLLIYAAIVFGITFLIITFVGQRTRVSGNSMYDTLSDGDNLILEKLSYRFHEPERFDIVVFRFTHKKDTFYIKRVIGLPGETVQIIGSDIYINGEILEEDYGLEPIQDAKRAAQPITLGEDEYFVMGDNRNDSSDSRDPAVANVKRSQIVGKAWLRIWPLNKIGFISHR</sequence>
<evidence type="ECO:0000256" key="6">
    <source>
        <dbReference type="PIRSR" id="PIRSR600223-1"/>
    </source>
</evidence>
<dbReference type="PANTHER" id="PTHR43390:SF1">
    <property type="entry name" value="CHLOROPLAST PROCESSING PEPTIDASE"/>
    <property type="match status" value="1"/>
</dbReference>
<dbReference type="GO" id="GO:0009003">
    <property type="term" value="F:signal peptidase activity"/>
    <property type="evidence" value="ECO:0007669"/>
    <property type="project" value="UniProtKB-EC"/>
</dbReference>
<comment type="catalytic activity">
    <reaction evidence="1 7">
        <text>Cleavage of hydrophobic, N-terminal signal or leader sequences from secreted and periplasmic proteins.</text>
        <dbReference type="EC" id="3.4.21.89"/>
    </reaction>
</comment>
<feature type="domain" description="Peptidase S26" evidence="9">
    <location>
        <begin position="45"/>
        <end position="202"/>
    </location>
</feature>
<evidence type="ECO:0000313" key="10">
    <source>
        <dbReference type="EMBL" id="MCD2492650.1"/>
    </source>
</evidence>
<name>A0AAP2RJA3_9FIRM</name>
<evidence type="ECO:0000313" key="11">
    <source>
        <dbReference type="Proteomes" id="UP001299265"/>
    </source>
</evidence>
<dbReference type="PANTHER" id="PTHR43390">
    <property type="entry name" value="SIGNAL PEPTIDASE I"/>
    <property type="match status" value="1"/>
</dbReference>
<dbReference type="Gene3D" id="2.10.109.10">
    <property type="entry name" value="Umud Fragment, subunit A"/>
    <property type="match status" value="1"/>
</dbReference>
<dbReference type="GO" id="GO:0004252">
    <property type="term" value="F:serine-type endopeptidase activity"/>
    <property type="evidence" value="ECO:0007669"/>
    <property type="project" value="InterPro"/>
</dbReference>
<evidence type="ECO:0000256" key="1">
    <source>
        <dbReference type="ARBA" id="ARBA00000677"/>
    </source>
</evidence>
<evidence type="ECO:0000256" key="2">
    <source>
        <dbReference type="ARBA" id="ARBA00004401"/>
    </source>
</evidence>
<keyword evidence="7" id="KW-0472">Membrane</keyword>
<dbReference type="AlphaFoldDB" id="A0AAP2RJA3"/>
<keyword evidence="7" id="KW-0812">Transmembrane</keyword>
<feature type="coiled-coil region" evidence="8">
    <location>
        <begin position="10"/>
        <end position="42"/>
    </location>
</feature>
<dbReference type="PROSITE" id="PS00760">
    <property type="entry name" value="SPASE_I_2"/>
    <property type="match status" value="1"/>
</dbReference>
<protein>
    <recommendedName>
        <fullName evidence="4 7">Signal peptidase I</fullName>
        <ecNumber evidence="4 7">3.4.21.89</ecNumber>
    </recommendedName>
</protein>
<dbReference type="InterPro" id="IPR019533">
    <property type="entry name" value="Peptidase_S26"/>
</dbReference>
<dbReference type="Proteomes" id="UP001299265">
    <property type="component" value="Unassembled WGS sequence"/>
</dbReference>
<dbReference type="InterPro" id="IPR019757">
    <property type="entry name" value="Pept_S26A_signal_pept_1_Lys-AS"/>
</dbReference>
<proteinExistence type="inferred from homology"/>
<comment type="similarity">
    <text evidence="3 7">Belongs to the peptidase S26 family.</text>
</comment>
<evidence type="ECO:0000259" key="9">
    <source>
        <dbReference type="Pfam" id="PF10502"/>
    </source>
</evidence>
<keyword evidence="11" id="KW-1185">Reference proteome</keyword>
<dbReference type="GO" id="GO:0006465">
    <property type="term" value="P:signal peptide processing"/>
    <property type="evidence" value="ECO:0007669"/>
    <property type="project" value="InterPro"/>
</dbReference>
<dbReference type="PROSITE" id="PS00761">
    <property type="entry name" value="SPASE_I_3"/>
    <property type="match status" value="1"/>
</dbReference>
<dbReference type="InterPro" id="IPR019758">
    <property type="entry name" value="Pept_S26A_signal_pept_1_CS"/>
</dbReference>
<organism evidence="10 11">
    <name type="scientific">Lientehia hominis</name>
    <dbReference type="NCBI Taxonomy" id="2897778"/>
    <lineage>
        <taxon>Bacteria</taxon>
        <taxon>Bacillati</taxon>
        <taxon>Bacillota</taxon>
        <taxon>Clostridia</taxon>
        <taxon>Lachnospirales</taxon>
        <taxon>Lachnospiraceae</taxon>
        <taxon>Lientehia</taxon>
    </lineage>
</organism>
<dbReference type="CDD" id="cd06530">
    <property type="entry name" value="S26_SPase_I"/>
    <property type="match status" value="1"/>
</dbReference>
<dbReference type="PRINTS" id="PR00727">
    <property type="entry name" value="LEADERPTASE"/>
</dbReference>
<evidence type="ECO:0000256" key="5">
    <source>
        <dbReference type="ARBA" id="ARBA00022801"/>
    </source>
</evidence>
<gene>
    <name evidence="10" type="primary">lepB</name>
    <name evidence="10" type="ORF">LQE92_08415</name>
</gene>